<evidence type="ECO:0000313" key="8">
    <source>
        <dbReference type="Proteomes" id="UP000294558"/>
    </source>
</evidence>
<dbReference type="Pfam" id="PF12029">
    <property type="entry name" value="DUF3516"/>
    <property type="match status" value="1"/>
</dbReference>
<evidence type="ECO:0000259" key="5">
    <source>
        <dbReference type="PROSITE" id="PS51192"/>
    </source>
</evidence>
<dbReference type="AlphaFoldDB" id="A0A4R7HYG9"/>
<dbReference type="SMART" id="SM00490">
    <property type="entry name" value="HELICc"/>
    <property type="match status" value="1"/>
</dbReference>
<dbReference type="RefSeq" id="WP_133868153.1">
    <property type="nucleotide sequence ID" value="NZ_SOAU01000001.1"/>
</dbReference>
<evidence type="ECO:0000256" key="3">
    <source>
        <dbReference type="ARBA" id="ARBA00022806"/>
    </source>
</evidence>
<dbReference type="InterPro" id="IPR014001">
    <property type="entry name" value="Helicase_ATP-bd"/>
</dbReference>
<dbReference type="InterPro" id="IPR050699">
    <property type="entry name" value="RNA-DNA_Helicase"/>
</dbReference>
<keyword evidence="1" id="KW-0547">Nucleotide-binding</keyword>
<dbReference type="Pfam" id="PF00270">
    <property type="entry name" value="DEAD"/>
    <property type="match status" value="1"/>
</dbReference>
<dbReference type="PROSITE" id="PS51194">
    <property type="entry name" value="HELICASE_CTER"/>
    <property type="match status" value="1"/>
</dbReference>
<dbReference type="OrthoDB" id="3229913at2"/>
<protein>
    <submittedName>
        <fullName evidence="7">RAD3-like DEAD/DEAH box helicase</fullName>
    </submittedName>
</protein>
<dbReference type="CDD" id="cd17921">
    <property type="entry name" value="DEXHc_Ski2"/>
    <property type="match status" value="1"/>
</dbReference>
<keyword evidence="8" id="KW-1185">Reference proteome</keyword>
<evidence type="ECO:0000313" key="7">
    <source>
        <dbReference type="EMBL" id="TDT15724.1"/>
    </source>
</evidence>
<name>A0A4R7HYG9_9ACTN</name>
<dbReference type="PANTHER" id="PTHR12131:SF1">
    <property type="entry name" value="ATP-DEPENDENT RNA HELICASE SUPV3L1, MITOCHONDRIAL-RELATED"/>
    <property type="match status" value="1"/>
</dbReference>
<reference evidence="7 8" key="1">
    <citation type="submission" date="2019-03" db="EMBL/GenBank/DDBJ databases">
        <title>Sequencing the genomes of 1000 actinobacteria strains.</title>
        <authorList>
            <person name="Klenk H.-P."/>
        </authorList>
    </citation>
    <scope>NUCLEOTIDE SEQUENCE [LARGE SCALE GENOMIC DNA]</scope>
    <source>
        <strain evidence="7 8">DSM 18936</strain>
    </source>
</reference>
<organism evidence="7 8">
    <name type="scientific">Ilumatobacter fluminis</name>
    <dbReference type="NCBI Taxonomy" id="467091"/>
    <lineage>
        <taxon>Bacteria</taxon>
        <taxon>Bacillati</taxon>
        <taxon>Actinomycetota</taxon>
        <taxon>Acidimicrobiia</taxon>
        <taxon>Acidimicrobiales</taxon>
        <taxon>Ilumatobacteraceae</taxon>
        <taxon>Ilumatobacter</taxon>
    </lineage>
</organism>
<accession>A0A4R7HYG9</accession>
<feature type="domain" description="Helicase C-terminal" evidence="6">
    <location>
        <begin position="240"/>
        <end position="408"/>
    </location>
</feature>
<keyword evidence="2" id="KW-0378">Hydrolase</keyword>
<keyword evidence="3 7" id="KW-0347">Helicase</keyword>
<dbReference type="GO" id="GO:0003676">
    <property type="term" value="F:nucleic acid binding"/>
    <property type="evidence" value="ECO:0007669"/>
    <property type="project" value="InterPro"/>
</dbReference>
<dbReference type="SMART" id="SM00487">
    <property type="entry name" value="DEXDc"/>
    <property type="match status" value="1"/>
</dbReference>
<dbReference type="GO" id="GO:0016787">
    <property type="term" value="F:hydrolase activity"/>
    <property type="evidence" value="ECO:0007669"/>
    <property type="project" value="UniProtKB-KW"/>
</dbReference>
<dbReference type="InterPro" id="IPR027417">
    <property type="entry name" value="P-loop_NTPase"/>
</dbReference>
<dbReference type="SUPFAM" id="SSF52540">
    <property type="entry name" value="P-loop containing nucleoside triphosphate hydrolases"/>
    <property type="match status" value="1"/>
</dbReference>
<gene>
    <name evidence="7" type="ORF">BDK89_1301</name>
</gene>
<keyword evidence="4" id="KW-0067">ATP-binding</keyword>
<dbReference type="EMBL" id="SOAU01000001">
    <property type="protein sequence ID" value="TDT15724.1"/>
    <property type="molecule type" value="Genomic_DNA"/>
</dbReference>
<dbReference type="PROSITE" id="PS51192">
    <property type="entry name" value="HELICASE_ATP_BIND_1"/>
    <property type="match status" value="1"/>
</dbReference>
<evidence type="ECO:0000256" key="2">
    <source>
        <dbReference type="ARBA" id="ARBA00022801"/>
    </source>
</evidence>
<sequence>MPVAPVIEHLPRTGEPDDVVAGFADYTAQLGIELYPAQEEAVIEVALGNHVIMNTPTGSGKSMVGAAAHFAALAAGKRSVYTAPIKALVSEKFFALSREFGPDLVGMVTGDASVNADAPIICCTQEILANWALRDGRRAPVDVAVVDEFHYYGDPQRGWAWQVPLLELPQTQFVLMSATLGDVGFFRRDLTERTGRETALVTSVQRPVPLHFEYRTSSLHASVSDLLESGKAPIYLVHFTQKDATDAAQSYVSLDPLTKAEKDAVRDALAGFRFDSPIGRDLRRFITAGVGVHHAGLLPKYRLLVEKLAQQGLLKIICGTDTLGVGVNVPIRSVLFTQLCKYDGNGVRILSNREFAQIAGRAGRKGFDDAGDVWVQAPAHVVDNIEAERKAAEKGRKKVVKKSQPDRGYAHWTEDTFDKLVNGKPESLQSHFQVSHQMVMQMLDRPAEYVEHDDDPEGERIDGCRALRSLLTDNHETRKRQRQHIRRAIAIYRSLVAADLLEFPDEPDELGRSVRVNFDLQDEFALHQPLSLWAFEAIGRLDAAEAEATDGDVDPVTHALNVLSIVEAVQENPGVVIAAQVKRAKDELMSEMKASGVEYEERMERLAQVENPKPNREWTYADFDGFRQRHPWVGSDNVRPKSIAREMFERAMTFGEYVQDYGLKRSEGVVLRYLSDVYKGLVQNVPDEHRTDDLDDVIAWLGAVVRQVDSSLIDEWERLLHPDDDPEEQVRPEGAAERTIVDDERAFRVMVRNTLFDWVQRLARRQGYDALLAETSRELWDGPESVAEAMAPYWLEFDEIGIGALARGSALFRFDRSTGHVVQALDDPDETGEWAITAEVDLAESAERGSPVIRLIAIGSRAS</sequence>
<proteinExistence type="predicted"/>
<dbReference type="InterPro" id="IPR021904">
    <property type="entry name" value="DUF3516"/>
</dbReference>
<dbReference type="InterPro" id="IPR011545">
    <property type="entry name" value="DEAD/DEAH_box_helicase_dom"/>
</dbReference>
<dbReference type="Gene3D" id="3.40.50.300">
    <property type="entry name" value="P-loop containing nucleotide triphosphate hydrolases"/>
    <property type="match status" value="2"/>
</dbReference>
<dbReference type="InterPro" id="IPR001650">
    <property type="entry name" value="Helicase_C-like"/>
</dbReference>
<dbReference type="PANTHER" id="PTHR12131">
    <property type="entry name" value="ATP-DEPENDENT RNA AND DNA HELICASE"/>
    <property type="match status" value="1"/>
</dbReference>
<comment type="caution">
    <text evidence="7">The sequence shown here is derived from an EMBL/GenBank/DDBJ whole genome shotgun (WGS) entry which is preliminary data.</text>
</comment>
<evidence type="ECO:0000256" key="1">
    <source>
        <dbReference type="ARBA" id="ARBA00022741"/>
    </source>
</evidence>
<dbReference type="GO" id="GO:0005524">
    <property type="term" value="F:ATP binding"/>
    <property type="evidence" value="ECO:0007669"/>
    <property type="project" value="UniProtKB-KW"/>
</dbReference>
<evidence type="ECO:0000256" key="4">
    <source>
        <dbReference type="ARBA" id="ARBA00022840"/>
    </source>
</evidence>
<feature type="domain" description="Helicase ATP-binding" evidence="5">
    <location>
        <begin position="42"/>
        <end position="182"/>
    </location>
</feature>
<dbReference type="GO" id="GO:0004386">
    <property type="term" value="F:helicase activity"/>
    <property type="evidence" value="ECO:0007669"/>
    <property type="project" value="UniProtKB-KW"/>
</dbReference>
<dbReference type="Proteomes" id="UP000294558">
    <property type="component" value="Unassembled WGS sequence"/>
</dbReference>
<evidence type="ECO:0000259" key="6">
    <source>
        <dbReference type="PROSITE" id="PS51194"/>
    </source>
</evidence>